<keyword evidence="1" id="KW-1133">Transmembrane helix</keyword>
<dbReference type="AlphaFoldDB" id="F4QKE2"/>
<dbReference type="OrthoDB" id="326446at2"/>
<evidence type="ECO:0000313" key="2">
    <source>
        <dbReference type="EMBL" id="EGF92094.1"/>
    </source>
</evidence>
<evidence type="ECO:0000256" key="1">
    <source>
        <dbReference type="SAM" id="Phobius"/>
    </source>
</evidence>
<dbReference type="RefSeq" id="WP_006271264.1">
    <property type="nucleotide sequence ID" value="NZ_GL883077.1"/>
</dbReference>
<gene>
    <name evidence="2" type="ORF">ABI_05270</name>
</gene>
<dbReference type="HOGENOM" id="CLU_094589_0_0_5"/>
<dbReference type="EMBL" id="GL883077">
    <property type="protein sequence ID" value="EGF92094.1"/>
    <property type="molecule type" value="Genomic_DNA"/>
</dbReference>
<evidence type="ECO:0000313" key="3">
    <source>
        <dbReference type="Proteomes" id="UP000006512"/>
    </source>
</evidence>
<reference evidence="3" key="1">
    <citation type="submission" date="2011-03" db="EMBL/GenBank/DDBJ databases">
        <title>Draft genome sequence of Brevundimonas diminuta.</title>
        <authorList>
            <person name="Brown P.J.B."/>
            <person name="Buechlein A."/>
            <person name="Hemmerich C."/>
            <person name="Brun Y.V."/>
        </authorList>
    </citation>
    <scope>NUCLEOTIDE SEQUENCE [LARGE SCALE GENOMIC DNA]</scope>
    <source>
        <strain evidence="3">C19</strain>
    </source>
</reference>
<keyword evidence="3" id="KW-1185">Reference proteome</keyword>
<accession>F4QKE2</accession>
<dbReference type="STRING" id="715226.ABI_05270"/>
<feature type="transmembrane region" description="Helical" evidence="1">
    <location>
        <begin position="198"/>
        <end position="222"/>
    </location>
</feature>
<keyword evidence="1" id="KW-0472">Membrane</keyword>
<protein>
    <submittedName>
        <fullName evidence="2">Permease</fullName>
    </submittedName>
</protein>
<proteinExistence type="predicted"/>
<sequence>MTISSKLTGAGAVALAVVFNLPYGYLAQNFEYPDILRRPSAEVLAAFAAGGEGLVWAWYVFGLSALAFVPLAMALSLTPERIHRSPGVAIGAALAGVLAGLVQAIGLFRWVFVVPGLARQEDLGAAGAQFDLMNAFAGVAIGEHMGQIFTALFVGLVAALQWGERARLSAVIGTVTTGLMVAGAGGGLALAQGQSDEMFAMLSIGAYLGLTLWLITTGIGLLGFARARPAKPVVYV</sequence>
<name>F4QKE2_9CAUL</name>
<dbReference type="Pfam" id="PF14329">
    <property type="entry name" value="DUF4386"/>
    <property type="match status" value="1"/>
</dbReference>
<dbReference type="InterPro" id="IPR025495">
    <property type="entry name" value="DUF4386"/>
</dbReference>
<dbReference type="Proteomes" id="UP000006512">
    <property type="component" value="Unassembled WGS sequence"/>
</dbReference>
<feature type="transmembrane region" description="Helical" evidence="1">
    <location>
        <begin position="89"/>
        <end position="112"/>
    </location>
</feature>
<feature type="transmembrane region" description="Helical" evidence="1">
    <location>
        <begin position="56"/>
        <end position="77"/>
    </location>
</feature>
<feature type="transmembrane region" description="Helical" evidence="1">
    <location>
        <begin position="132"/>
        <end position="158"/>
    </location>
</feature>
<feature type="transmembrane region" description="Helical" evidence="1">
    <location>
        <begin position="7"/>
        <end position="26"/>
    </location>
</feature>
<feature type="transmembrane region" description="Helical" evidence="1">
    <location>
        <begin position="170"/>
        <end position="192"/>
    </location>
</feature>
<organism evidence="2 3">
    <name type="scientific">Asticcacaulis biprosthecium C19</name>
    <dbReference type="NCBI Taxonomy" id="715226"/>
    <lineage>
        <taxon>Bacteria</taxon>
        <taxon>Pseudomonadati</taxon>
        <taxon>Pseudomonadota</taxon>
        <taxon>Alphaproteobacteria</taxon>
        <taxon>Caulobacterales</taxon>
        <taxon>Caulobacteraceae</taxon>
        <taxon>Asticcacaulis</taxon>
    </lineage>
</organism>
<keyword evidence="1" id="KW-0812">Transmembrane</keyword>